<feature type="transmembrane region" description="Helical" evidence="7">
    <location>
        <begin position="6"/>
        <end position="23"/>
    </location>
</feature>
<feature type="transmembrane region" description="Helical" evidence="7">
    <location>
        <begin position="121"/>
        <end position="141"/>
    </location>
</feature>
<sequence length="413" mass="44330">MEHIVLEIGLAICLIAAAGWLSTKLRFSVVPFYILIGMAVGPHAPKFGAFDFRFIDSAPLIEFMGRLGVLFLLFYLGLEFSVGRLIKSGRSIAVGGTIYIAINFTLGLLFGWLSGFPLNETLVIAGITTISSSAIVAKVLVDLKRTANAETEMILGIIMFEDVFLAVYISVLSGLLLSGATSVGGIVLSALLSLGFMLVFLIAGRKAVPWLNRFLNIRSNEVFLLFVFGLLTVVAGFSETIHVAEAIGALLVGLVLAETEHRHRIEKLILPFRDFFGALFFFSFGLTIDPLTLGGAVWLSLGAVLLTLIGNYIAGMLAGRSAGLSPKASSNIGLTIVSRGEFSIIMANLGKAGGLLTVLQPFAALYVLILAILGPLLTKESKLVYGLLNRWFKFDKTAAATPDRSKTQENHPA</sequence>
<protein>
    <submittedName>
        <fullName evidence="9">Cation:proton antiporter</fullName>
    </submittedName>
</protein>
<dbReference type="PANTHER" id="PTHR42751">
    <property type="entry name" value="SODIUM/HYDROGEN EXCHANGER FAMILY/TRKA DOMAIN PROTEIN"/>
    <property type="match status" value="1"/>
</dbReference>
<evidence type="ECO:0000256" key="5">
    <source>
        <dbReference type="ARBA" id="ARBA00022989"/>
    </source>
</evidence>
<feature type="transmembrane region" description="Helical" evidence="7">
    <location>
        <begin position="183"/>
        <end position="203"/>
    </location>
</feature>
<feature type="transmembrane region" description="Helical" evidence="7">
    <location>
        <begin position="294"/>
        <end position="319"/>
    </location>
</feature>
<accession>A0ABV4UUH9</accession>
<feature type="transmembrane region" description="Helical" evidence="7">
    <location>
        <begin position="153"/>
        <end position="177"/>
    </location>
</feature>
<name>A0ABV4UUH9_9BACL</name>
<evidence type="ECO:0000313" key="9">
    <source>
        <dbReference type="EMBL" id="MFB0841295.1"/>
    </source>
</evidence>
<comment type="subcellular location">
    <subcellularLocation>
        <location evidence="1">Membrane</location>
        <topology evidence="1">Multi-pass membrane protein</topology>
    </subcellularLocation>
</comment>
<dbReference type="EMBL" id="JBHDLN010000002">
    <property type="protein sequence ID" value="MFB0841295.1"/>
    <property type="molecule type" value="Genomic_DNA"/>
</dbReference>
<keyword evidence="10" id="KW-1185">Reference proteome</keyword>
<evidence type="ECO:0000256" key="2">
    <source>
        <dbReference type="ARBA" id="ARBA00005551"/>
    </source>
</evidence>
<evidence type="ECO:0000256" key="7">
    <source>
        <dbReference type="SAM" id="Phobius"/>
    </source>
</evidence>
<feature type="transmembrane region" description="Helical" evidence="7">
    <location>
        <begin position="215"/>
        <end position="235"/>
    </location>
</feature>
<keyword evidence="6 7" id="KW-0472">Membrane</keyword>
<dbReference type="InterPro" id="IPR006153">
    <property type="entry name" value="Cation/H_exchanger_TM"/>
</dbReference>
<keyword evidence="5 7" id="KW-1133">Transmembrane helix</keyword>
<dbReference type="InterPro" id="IPR038770">
    <property type="entry name" value="Na+/solute_symporter_sf"/>
</dbReference>
<feature type="transmembrane region" description="Helical" evidence="7">
    <location>
        <begin position="269"/>
        <end position="288"/>
    </location>
</feature>
<feature type="transmembrane region" description="Helical" evidence="7">
    <location>
        <begin position="92"/>
        <end position="115"/>
    </location>
</feature>
<dbReference type="Pfam" id="PF00999">
    <property type="entry name" value="Na_H_Exchanger"/>
    <property type="match status" value="1"/>
</dbReference>
<evidence type="ECO:0000256" key="6">
    <source>
        <dbReference type="ARBA" id="ARBA00023136"/>
    </source>
</evidence>
<organism evidence="9 10">
    <name type="scientific">Paenibacillus oleatilyticus</name>
    <dbReference type="NCBI Taxonomy" id="2594886"/>
    <lineage>
        <taxon>Bacteria</taxon>
        <taxon>Bacillati</taxon>
        <taxon>Bacillota</taxon>
        <taxon>Bacilli</taxon>
        <taxon>Bacillales</taxon>
        <taxon>Paenibacillaceae</taxon>
        <taxon>Paenibacillus</taxon>
    </lineage>
</organism>
<evidence type="ECO:0000256" key="1">
    <source>
        <dbReference type="ARBA" id="ARBA00004141"/>
    </source>
</evidence>
<reference evidence="9 10" key="1">
    <citation type="submission" date="2024-09" db="EMBL/GenBank/DDBJ databases">
        <authorList>
            <person name="Makale K.P.P."/>
            <person name="Makhzoum A."/>
            <person name="Rantong G."/>
            <person name="Rahube T.O."/>
        </authorList>
    </citation>
    <scope>NUCLEOTIDE SEQUENCE [LARGE SCALE GENOMIC DNA]</scope>
    <source>
        <strain evidence="9 10">KM_D13</strain>
    </source>
</reference>
<feature type="transmembrane region" description="Helical" evidence="7">
    <location>
        <begin position="241"/>
        <end position="257"/>
    </location>
</feature>
<proteinExistence type="inferred from homology"/>
<dbReference type="PANTHER" id="PTHR42751:SF4">
    <property type="entry name" value="K(+)_H(+) ANTIPORTER SUBUNIT KHTU"/>
    <property type="match status" value="1"/>
</dbReference>
<feature type="transmembrane region" description="Helical" evidence="7">
    <location>
        <begin position="355"/>
        <end position="377"/>
    </location>
</feature>
<dbReference type="Gene3D" id="1.20.1530.20">
    <property type="match status" value="1"/>
</dbReference>
<evidence type="ECO:0000313" key="10">
    <source>
        <dbReference type="Proteomes" id="UP001575622"/>
    </source>
</evidence>
<dbReference type="Proteomes" id="UP001575622">
    <property type="component" value="Unassembled WGS sequence"/>
</dbReference>
<feature type="domain" description="Cation/H+ exchanger transmembrane" evidence="8">
    <location>
        <begin position="15"/>
        <end position="378"/>
    </location>
</feature>
<feature type="transmembrane region" description="Helical" evidence="7">
    <location>
        <begin position="30"/>
        <end position="48"/>
    </location>
</feature>
<feature type="transmembrane region" description="Helical" evidence="7">
    <location>
        <begin position="60"/>
        <end position="80"/>
    </location>
</feature>
<evidence type="ECO:0000256" key="4">
    <source>
        <dbReference type="ARBA" id="ARBA00022692"/>
    </source>
</evidence>
<keyword evidence="4 7" id="KW-0812">Transmembrane</keyword>
<evidence type="ECO:0000259" key="8">
    <source>
        <dbReference type="Pfam" id="PF00999"/>
    </source>
</evidence>
<comment type="caution">
    <text evidence="9">The sequence shown here is derived from an EMBL/GenBank/DDBJ whole genome shotgun (WGS) entry which is preliminary data.</text>
</comment>
<evidence type="ECO:0000256" key="3">
    <source>
        <dbReference type="ARBA" id="ARBA00022448"/>
    </source>
</evidence>
<dbReference type="RefSeq" id="WP_373948742.1">
    <property type="nucleotide sequence ID" value="NZ_JBHDLN010000002.1"/>
</dbReference>
<keyword evidence="3" id="KW-0813">Transport</keyword>
<comment type="similarity">
    <text evidence="2">Belongs to the monovalent cation:proton antiporter 2 (CPA2) transporter (TC 2.A.37) family.</text>
</comment>
<gene>
    <name evidence="9" type="ORF">ACEU3E_03875</name>
</gene>